<keyword evidence="21" id="KW-1185">Reference proteome</keyword>
<keyword evidence="10" id="KW-0547">Nucleotide-binding</keyword>
<keyword evidence="15" id="KW-0175">Coiled coil</keyword>
<dbReference type="PROSITE" id="PS50113">
    <property type="entry name" value="PAC"/>
    <property type="match status" value="2"/>
</dbReference>
<dbReference type="InterPro" id="IPR013655">
    <property type="entry name" value="PAS_fold_3"/>
</dbReference>
<dbReference type="Gene3D" id="2.10.70.100">
    <property type="match status" value="1"/>
</dbReference>
<evidence type="ECO:0000256" key="15">
    <source>
        <dbReference type="SAM" id="Coils"/>
    </source>
</evidence>
<dbReference type="PANTHER" id="PTHR43065:SF42">
    <property type="entry name" value="TWO-COMPONENT SENSOR PPRA"/>
    <property type="match status" value="1"/>
</dbReference>
<dbReference type="InterPro" id="IPR005467">
    <property type="entry name" value="His_kinase_dom"/>
</dbReference>
<keyword evidence="6 14" id="KW-0597">Phosphoprotein</keyword>
<gene>
    <name evidence="20" type="ORF">L485_09260</name>
</gene>
<dbReference type="InterPro" id="IPR004358">
    <property type="entry name" value="Sig_transdc_His_kin-like_C"/>
</dbReference>
<evidence type="ECO:0000256" key="10">
    <source>
        <dbReference type="ARBA" id="ARBA00022741"/>
    </source>
</evidence>
<evidence type="ECO:0000256" key="3">
    <source>
        <dbReference type="ARBA" id="ARBA00012438"/>
    </source>
</evidence>
<proteinExistence type="predicted"/>
<dbReference type="GO" id="GO:0005886">
    <property type="term" value="C:plasma membrane"/>
    <property type="evidence" value="ECO:0007669"/>
    <property type="project" value="UniProtKB-SubCell"/>
</dbReference>
<dbReference type="FunFam" id="2.10.70.100:FF:000001">
    <property type="entry name" value="Sensory transduction histidine kinase"/>
    <property type="match status" value="1"/>
</dbReference>
<evidence type="ECO:0000256" key="5">
    <source>
        <dbReference type="ARBA" id="ARBA00022519"/>
    </source>
</evidence>
<keyword evidence="8" id="KW-0812">Transmembrane</keyword>
<evidence type="ECO:0000256" key="12">
    <source>
        <dbReference type="ARBA" id="ARBA00022989"/>
    </source>
</evidence>
<dbReference type="RefSeq" id="WP_021244768.1">
    <property type="nucleotide sequence ID" value="NZ_ATIB01000050.1"/>
</dbReference>
<dbReference type="Gene3D" id="3.30.565.10">
    <property type="entry name" value="Histidine kinase-like ATPase, C-terminal domain"/>
    <property type="match status" value="1"/>
</dbReference>
<dbReference type="PANTHER" id="PTHR43065">
    <property type="entry name" value="SENSOR HISTIDINE KINASE"/>
    <property type="match status" value="1"/>
</dbReference>
<dbReference type="AlphaFoldDB" id="T0GNC9"/>
<dbReference type="SMART" id="SM00065">
    <property type="entry name" value="GAF"/>
    <property type="match status" value="1"/>
</dbReference>
<feature type="domain" description="Histidine kinase" evidence="16">
    <location>
        <begin position="505"/>
        <end position="729"/>
    </location>
</feature>
<evidence type="ECO:0000256" key="6">
    <source>
        <dbReference type="ARBA" id="ARBA00022553"/>
    </source>
</evidence>
<dbReference type="SMART" id="SM00086">
    <property type="entry name" value="PAC"/>
    <property type="match status" value="2"/>
</dbReference>
<dbReference type="Gene3D" id="1.10.287.130">
    <property type="match status" value="1"/>
</dbReference>
<keyword evidence="4" id="KW-1003">Cell membrane</keyword>
<dbReference type="InterPro" id="IPR000700">
    <property type="entry name" value="PAS-assoc_C"/>
</dbReference>
<dbReference type="SUPFAM" id="SSF55781">
    <property type="entry name" value="GAF domain-like"/>
    <property type="match status" value="1"/>
</dbReference>
<dbReference type="InterPro" id="IPR035965">
    <property type="entry name" value="PAS-like_dom_sf"/>
</dbReference>
<dbReference type="Proteomes" id="UP000015524">
    <property type="component" value="Unassembled WGS sequence"/>
</dbReference>
<evidence type="ECO:0000259" key="16">
    <source>
        <dbReference type="PROSITE" id="PS50109"/>
    </source>
</evidence>
<dbReference type="CDD" id="cd00082">
    <property type="entry name" value="HisKA"/>
    <property type="match status" value="1"/>
</dbReference>
<evidence type="ECO:0000256" key="13">
    <source>
        <dbReference type="ARBA" id="ARBA00023136"/>
    </source>
</evidence>
<dbReference type="InterPro" id="IPR003594">
    <property type="entry name" value="HATPase_dom"/>
</dbReference>
<dbReference type="PATRIC" id="fig|1114964.3.peg.1811"/>
<dbReference type="PROSITE" id="PS50110">
    <property type="entry name" value="RESPONSE_REGULATORY"/>
    <property type="match status" value="1"/>
</dbReference>
<comment type="subcellular location">
    <subcellularLocation>
        <location evidence="2">Cell inner membrane</location>
        <topology evidence="2">Multi-pass membrane protein</topology>
    </subcellularLocation>
</comment>
<dbReference type="EMBL" id="ATIB01000050">
    <property type="protein sequence ID" value="EQB02192.1"/>
    <property type="molecule type" value="Genomic_DNA"/>
</dbReference>
<dbReference type="Pfam" id="PF01590">
    <property type="entry name" value="GAF"/>
    <property type="match status" value="1"/>
</dbReference>
<feature type="domain" description="PAC" evidence="19">
    <location>
        <begin position="252"/>
        <end position="304"/>
    </location>
</feature>
<evidence type="ECO:0000256" key="4">
    <source>
        <dbReference type="ARBA" id="ARBA00022475"/>
    </source>
</evidence>
<dbReference type="SMART" id="SM00388">
    <property type="entry name" value="HisKA"/>
    <property type="match status" value="1"/>
</dbReference>
<evidence type="ECO:0000313" key="20">
    <source>
        <dbReference type="EMBL" id="EQB02192.1"/>
    </source>
</evidence>
<feature type="coiled-coil region" evidence="15">
    <location>
        <begin position="446"/>
        <end position="489"/>
    </location>
</feature>
<evidence type="ECO:0000256" key="2">
    <source>
        <dbReference type="ARBA" id="ARBA00004429"/>
    </source>
</evidence>
<dbReference type="CDD" id="cd16919">
    <property type="entry name" value="HATPase_CckA-like"/>
    <property type="match status" value="1"/>
</dbReference>
<dbReference type="SMART" id="SM00091">
    <property type="entry name" value="PAS"/>
    <property type="match status" value="2"/>
</dbReference>
<dbReference type="InterPro" id="IPR029016">
    <property type="entry name" value="GAF-like_dom_sf"/>
</dbReference>
<dbReference type="CDD" id="cd00130">
    <property type="entry name" value="PAS"/>
    <property type="match status" value="2"/>
</dbReference>
<keyword evidence="7" id="KW-0808">Transferase</keyword>
<dbReference type="GO" id="GO:0000166">
    <property type="term" value="F:nucleotide binding"/>
    <property type="evidence" value="ECO:0007669"/>
    <property type="project" value="UniProtKB-KW"/>
</dbReference>
<dbReference type="InterPro" id="IPR001789">
    <property type="entry name" value="Sig_transdc_resp-reg_receiver"/>
</dbReference>
<protein>
    <recommendedName>
        <fullName evidence="3">histidine kinase</fullName>
        <ecNumber evidence="3">2.7.13.3</ecNumber>
    </recommendedName>
</protein>
<dbReference type="InterPro" id="IPR036097">
    <property type="entry name" value="HisK_dim/P_sf"/>
</dbReference>
<organism evidence="20 21">
    <name type="scientific">Sphingobium baderi LL03</name>
    <dbReference type="NCBI Taxonomy" id="1114964"/>
    <lineage>
        <taxon>Bacteria</taxon>
        <taxon>Pseudomonadati</taxon>
        <taxon>Pseudomonadota</taxon>
        <taxon>Alphaproteobacteria</taxon>
        <taxon>Sphingomonadales</taxon>
        <taxon>Sphingomonadaceae</taxon>
        <taxon>Sphingobium</taxon>
    </lineage>
</organism>
<evidence type="ECO:0000256" key="8">
    <source>
        <dbReference type="ARBA" id="ARBA00022692"/>
    </source>
</evidence>
<dbReference type="InterPro" id="IPR003018">
    <property type="entry name" value="GAF"/>
</dbReference>
<dbReference type="PRINTS" id="PR00344">
    <property type="entry name" value="BCTRLSENSOR"/>
</dbReference>
<dbReference type="EC" id="2.7.13.3" evidence="3"/>
<feature type="domain" description="Response regulatory" evidence="17">
    <location>
        <begin position="752"/>
        <end position="867"/>
    </location>
</feature>
<evidence type="ECO:0000313" key="21">
    <source>
        <dbReference type="Proteomes" id="UP000015524"/>
    </source>
</evidence>
<dbReference type="InterPro" id="IPR000014">
    <property type="entry name" value="PAS"/>
</dbReference>
<keyword evidence="11" id="KW-0418">Kinase</keyword>
<evidence type="ECO:0000259" key="19">
    <source>
        <dbReference type="PROSITE" id="PS50113"/>
    </source>
</evidence>
<evidence type="ECO:0000259" key="17">
    <source>
        <dbReference type="PROSITE" id="PS50110"/>
    </source>
</evidence>
<dbReference type="PROSITE" id="PS50112">
    <property type="entry name" value="PAS"/>
    <property type="match status" value="1"/>
</dbReference>
<dbReference type="GO" id="GO:0000155">
    <property type="term" value="F:phosphorelay sensor kinase activity"/>
    <property type="evidence" value="ECO:0007669"/>
    <property type="project" value="InterPro"/>
</dbReference>
<evidence type="ECO:0000259" key="18">
    <source>
        <dbReference type="PROSITE" id="PS50112"/>
    </source>
</evidence>
<dbReference type="SUPFAM" id="SSF52172">
    <property type="entry name" value="CheY-like"/>
    <property type="match status" value="1"/>
</dbReference>
<dbReference type="Pfam" id="PF08447">
    <property type="entry name" value="PAS_3"/>
    <property type="match status" value="1"/>
</dbReference>
<dbReference type="PROSITE" id="PS50109">
    <property type="entry name" value="HIS_KIN"/>
    <property type="match status" value="1"/>
</dbReference>
<dbReference type="Gene3D" id="3.30.450.20">
    <property type="entry name" value="PAS domain"/>
    <property type="match status" value="2"/>
</dbReference>
<keyword evidence="12" id="KW-1133">Transmembrane helix</keyword>
<dbReference type="Pfam" id="PF00512">
    <property type="entry name" value="HisKA"/>
    <property type="match status" value="1"/>
</dbReference>
<dbReference type="SUPFAM" id="SSF55874">
    <property type="entry name" value="ATPase domain of HSP90 chaperone/DNA topoisomerase II/histidine kinase"/>
    <property type="match status" value="1"/>
</dbReference>
<evidence type="ECO:0000256" key="7">
    <source>
        <dbReference type="ARBA" id="ARBA00022679"/>
    </source>
</evidence>
<dbReference type="Gene3D" id="3.30.450.40">
    <property type="match status" value="1"/>
</dbReference>
<sequence length="868" mass="95928">MSDQKQISHRSWKSIADDQRIENELSGLDPFTDPFVAAVHATRMPMIITNPRLADNPVVFANDAFCRLTGYERDEILGRNCRFLQGEATDQETRRQLHQAVEHAHPVEVDIRNYRKNGEPFWNRLLMAPVFDADKKLSYFFASQVDVTLERERLSGLERDNAALVAEVSNRLRTQEERERELALALRAGGFGTWSFELQSRTLTASEDCKALFGRALDQPFTFEDRIAAVHDDDRRRAIDNMIEAGTQGREHQEEYRIIWPDGSTRWISSRGQPFFDVAGRPVRVAGVSMDITHAKRAELKRQALVRLNDLFRDLDQSADISHAAAEILGQTLDVSRAGYGMVDRINETIMIERDWNAPGVTTIAGTLQFRAYGSYIEDLKQGETVCVDDSRLDPRTADTSAVLEAISARAFINMPLHEQGGFVALIFVNNDTPRHWSDDDVAFVREVAERTRDAVERRRAEHELAELAASLERQVAERTAELLRAEDALRQSQKMEAVGQLTGGLAHDFNNLLTGIGGGLELIQLRLAQGRAAEIGRYMDAAQDAVKRAAALTHRLLAFSRRQTLDPRPTDANALVSGLEDLVRRTVGPAILVETRLAADLESILVDPSQLENAMLNLCINARDAMPDGGRLMIETQDRLLDDQAGRKYDITPGNYICLSVSDTGTGMDPETMSRAFEPFFTTKPIGSGTGLGLSMVYGFARQSGGHVHIHSTPGMGTTVAVYLPRNGRAVMAEASPALLSAAPHAQGSETVLVVDDEASIRMLIIEALADLGYDVLEAPDGPTAMELLAQGRMIDLLVTDVGLPGMNGRQLADALRTTRPGLKVVFITGYAENAVLNHDHLEAGMQIITKPFTMEVLASRITALLS</sequence>
<dbReference type="CDD" id="cd18161">
    <property type="entry name" value="REC_hyHK_blue-like"/>
    <property type="match status" value="1"/>
</dbReference>
<keyword evidence="5" id="KW-0997">Cell inner membrane</keyword>
<feature type="domain" description="PAC" evidence="19">
    <location>
        <begin position="105"/>
        <end position="159"/>
    </location>
</feature>
<evidence type="ECO:0000256" key="11">
    <source>
        <dbReference type="ARBA" id="ARBA00022777"/>
    </source>
</evidence>
<dbReference type="Pfam" id="PF02518">
    <property type="entry name" value="HATPase_c"/>
    <property type="match status" value="1"/>
</dbReference>
<dbReference type="Pfam" id="PF00072">
    <property type="entry name" value="Response_reg"/>
    <property type="match status" value="1"/>
</dbReference>
<dbReference type="SMART" id="SM00448">
    <property type="entry name" value="REC"/>
    <property type="match status" value="1"/>
</dbReference>
<keyword evidence="13" id="KW-0472">Membrane</keyword>
<dbReference type="SUPFAM" id="SSF55785">
    <property type="entry name" value="PYP-like sensor domain (PAS domain)"/>
    <property type="match status" value="2"/>
</dbReference>
<dbReference type="SMART" id="SM00387">
    <property type="entry name" value="HATPase_c"/>
    <property type="match status" value="1"/>
</dbReference>
<name>T0GNC9_9SPHN</name>
<reference evidence="20 21" key="1">
    <citation type="journal article" date="2013" name="Genome Announc.">
        <title>Draft Genome Sequence of a Hexachlorocyclohexane-Degrading Bacterium, Sphingobium baderi Strain LL03T.</title>
        <authorList>
            <person name="Kaur J."/>
            <person name="Verma H."/>
            <person name="Tripathi C."/>
            <person name="Khurana J.P."/>
            <person name="Lal R."/>
        </authorList>
    </citation>
    <scope>NUCLEOTIDE SEQUENCE [LARGE SCALE GENOMIC DNA]</scope>
    <source>
        <strain evidence="20 21">LL03</strain>
    </source>
</reference>
<comment type="catalytic activity">
    <reaction evidence="1">
        <text>ATP + protein L-histidine = ADP + protein N-phospho-L-histidine.</text>
        <dbReference type="EC" id="2.7.13.3"/>
    </reaction>
</comment>
<feature type="domain" description="PAS" evidence="18">
    <location>
        <begin position="54"/>
        <end position="104"/>
    </location>
</feature>
<dbReference type="InterPro" id="IPR036890">
    <property type="entry name" value="HATPase_C_sf"/>
</dbReference>
<dbReference type="Pfam" id="PF13426">
    <property type="entry name" value="PAS_9"/>
    <property type="match status" value="1"/>
</dbReference>
<dbReference type="InterPro" id="IPR003661">
    <property type="entry name" value="HisK_dim/P_dom"/>
</dbReference>
<comment type="caution">
    <text evidence="20">The sequence shown here is derived from an EMBL/GenBank/DDBJ whole genome shotgun (WGS) entry which is preliminary data.</text>
</comment>
<dbReference type="Gene3D" id="3.40.50.2300">
    <property type="match status" value="1"/>
</dbReference>
<dbReference type="InterPro" id="IPR011006">
    <property type="entry name" value="CheY-like_superfamily"/>
</dbReference>
<dbReference type="eggNOG" id="COG4191">
    <property type="taxonomic scope" value="Bacteria"/>
</dbReference>
<accession>T0GNC9</accession>
<evidence type="ECO:0000256" key="1">
    <source>
        <dbReference type="ARBA" id="ARBA00000085"/>
    </source>
</evidence>
<dbReference type="InterPro" id="IPR001610">
    <property type="entry name" value="PAC"/>
</dbReference>
<dbReference type="SUPFAM" id="SSF47384">
    <property type="entry name" value="Homodimeric domain of signal transducing histidine kinase"/>
    <property type="match status" value="1"/>
</dbReference>
<evidence type="ECO:0000256" key="14">
    <source>
        <dbReference type="PROSITE-ProRule" id="PRU00169"/>
    </source>
</evidence>
<dbReference type="NCBIfam" id="TIGR00229">
    <property type="entry name" value="sensory_box"/>
    <property type="match status" value="2"/>
</dbReference>
<keyword evidence="9" id="KW-0677">Repeat</keyword>
<evidence type="ECO:0000256" key="9">
    <source>
        <dbReference type="ARBA" id="ARBA00022737"/>
    </source>
</evidence>
<feature type="modified residue" description="4-aspartylphosphate" evidence="14">
    <location>
        <position position="802"/>
    </location>
</feature>